<dbReference type="RefSeq" id="WP_092482908.1">
    <property type="nucleotide sequence ID" value="NZ_FOYM01000010.1"/>
</dbReference>
<dbReference type="Pfam" id="PF00378">
    <property type="entry name" value="ECH_1"/>
    <property type="match status" value="1"/>
</dbReference>
<dbReference type="STRING" id="39060.SAMN05660706_11099"/>
<comment type="subunit">
    <text evidence="3">Homotetramer.</text>
</comment>
<comment type="pathway">
    <text evidence="1">Lipid metabolism; butanoate metabolism.</text>
</comment>
<comment type="catalytic activity">
    <reaction evidence="5">
        <text>a short-chain (3S)-3-hydroxyacyl-CoA = a short-chain (2E)-enoyl-CoA + H2O</text>
        <dbReference type="Rhea" id="RHEA:52664"/>
        <dbReference type="ChEBI" id="CHEBI:15377"/>
        <dbReference type="ChEBI" id="CHEBI:87488"/>
        <dbReference type="ChEBI" id="CHEBI:136760"/>
        <dbReference type="EC" id="4.2.1.150"/>
    </reaction>
</comment>
<sequence>MDFKFLIYEKEGYVSRVTLNRPKVLNALNSEVFDEIGRAMDLAAADDGVHAVVITGGEKVFAAGADIAEMATADPVSVYKFGETAQGALNKVENLPKPVIAAINGYALGGGCELALACDIRIAGESAKIGLPEINLGIFPGAGGTQRLPRLVGAARAKELMFTGDMIDAARAEKIGLVNQVVPDGEVLSTAVKLAARMAQKGAVAMAMLKTAINQGLATDLASGLNIERQCFSLLFATEDQKEGMQAFMEKRKPEFKGR</sequence>
<dbReference type="GO" id="GO:0006635">
    <property type="term" value="P:fatty acid beta-oxidation"/>
    <property type="evidence" value="ECO:0007669"/>
    <property type="project" value="TreeGrafter"/>
</dbReference>
<evidence type="ECO:0000256" key="1">
    <source>
        <dbReference type="ARBA" id="ARBA00005086"/>
    </source>
</evidence>
<keyword evidence="4" id="KW-0456">Lyase</keyword>
<dbReference type="Gene3D" id="1.10.12.10">
    <property type="entry name" value="Lyase 2-enoyl-coa Hydratase, Chain A, domain 2"/>
    <property type="match status" value="1"/>
</dbReference>
<evidence type="ECO:0000313" key="8">
    <source>
        <dbReference type="EMBL" id="SFR04560.1"/>
    </source>
</evidence>
<evidence type="ECO:0000256" key="5">
    <source>
        <dbReference type="ARBA" id="ARBA00050624"/>
    </source>
</evidence>
<evidence type="ECO:0000256" key="7">
    <source>
        <dbReference type="RuleBase" id="RU003707"/>
    </source>
</evidence>
<gene>
    <name evidence="8" type="ORF">SAMN05660706_11099</name>
</gene>
<name>A0A1I6DGF7_9FIRM</name>
<dbReference type="PROSITE" id="PS00166">
    <property type="entry name" value="ENOYL_COA_HYDRATASE"/>
    <property type="match status" value="1"/>
</dbReference>
<proteinExistence type="inferred from homology"/>
<dbReference type="InterPro" id="IPR014748">
    <property type="entry name" value="Enoyl-CoA_hydra_C"/>
</dbReference>
<dbReference type="GO" id="GO:0018812">
    <property type="term" value="F:3-hydroxyacyl-CoA dehydratase activity"/>
    <property type="evidence" value="ECO:0007669"/>
    <property type="project" value="UniProtKB-EC"/>
</dbReference>
<dbReference type="PANTHER" id="PTHR11941">
    <property type="entry name" value="ENOYL-COA HYDRATASE-RELATED"/>
    <property type="match status" value="1"/>
</dbReference>
<dbReference type="AlphaFoldDB" id="A0A1I6DGF7"/>
<protein>
    <recommendedName>
        <fullName evidence="6">short-chain-enoyl-CoA hydratase</fullName>
        <ecNumber evidence="6">4.2.1.150</ecNumber>
    </recommendedName>
</protein>
<accession>A0A1I6DGF7</accession>
<keyword evidence="9" id="KW-1185">Reference proteome</keyword>
<evidence type="ECO:0000313" key="9">
    <source>
        <dbReference type="Proteomes" id="UP000199584"/>
    </source>
</evidence>
<dbReference type="Gene3D" id="3.90.226.10">
    <property type="entry name" value="2-enoyl-CoA Hydratase, Chain A, domain 1"/>
    <property type="match status" value="1"/>
</dbReference>
<dbReference type="InterPro" id="IPR029045">
    <property type="entry name" value="ClpP/crotonase-like_dom_sf"/>
</dbReference>
<dbReference type="PANTHER" id="PTHR11941:SF54">
    <property type="entry name" value="ENOYL-COA HYDRATASE, MITOCHONDRIAL"/>
    <property type="match status" value="1"/>
</dbReference>
<evidence type="ECO:0000256" key="4">
    <source>
        <dbReference type="ARBA" id="ARBA00023239"/>
    </source>
</evidence>
<evidence type="ECO:0000256" key="6">
    <source>
        <dbReference type="ARBA" id="ARBA00067035"/>
    </source>
</evidence>
<dbReference type="FunFam" id="3.90.226.10:FF:000009">
    <property type="entry name" value="Carnitinyl-CoA dehydratase"/>
    <property type="match status" value="1"/>
</dbReference>
<dbReference type="EC" id="4.2.1.150" evidence="6"/>
<dbReference type="EMBL" id="FOYM01000010">
    <property type="protein sequence ID" value="SFR04560.1"/>
    <property type="molecule type" value="Genomic_DNA"/>
</dbReference>
<dbReference type="Proteomes" id="UP000199584">
    <property type="component" value="Unassembled WGS sequence"/>
</dbReference>
<dbReference type="CDD" id="cd06558">
    <property type="entry name" value="crotonase-like"/>
    <property type="match status" value="1"/>
</dbReference>
<evidence type="ECO:0000256" key="3">
    <source>
        <dbReference type="ARBA" id="ARBA00011881"/>
    </source>
</evidence>
<dbReference type="OrthoDB" id="9775794at2"/>
<comment type="similarity">
    <text evidence="2 7">Belongs to the enoyl-CoA hydratase/isomerase family.</text>
</comment>
<organism evidence="8 9">
    <name type="scientific">Desulfoscipio geothermicus DSM 3669</name>
    <dbReference type="NCBI Taxonomy" id="1121426"/>
    <lineage>
        <taxon>Bacteria</taxon>
        <taxon>Bacillati</taxon>
        <taxon>Bacillota</taxon>
        <taxon>Clostridia</taxon>
        <taxon>Eubacteriales</taxon>
        <taxon>Desulfallaceae</taxon>
        <taxon>Desulfoscipio</taxon>
    </lineage>
</organism>
<dbReference type="SUPFAM" id="SSF52096">
    <property type="entry name" value="ClpP/crotonase"/>
    <property type="match status" value="1"/>
</dbReference>
<dbReference type="InterPro" id="IPR001753">
    <property type="entry name" value="Enoyl-CoA_hydra/iso"/>
</dbReference>
<dbReference type="InterPro" id="IPR018376">
    <property type="entry name" value="Enoyl-CoA_hyd/isom_CS"/>
</dbReference>
<reference evidence="9" key="1">
    <citation type="submission" date="2016-10" db="EMBL/GenBank/DDBJ databases">
        <authorList>
            <person name="Varghese N."/>
            <person name="Submissions S."/>
        </authorList>
    </citation>
    <scope>NUCLEOTIDE SEQUENCE [LARGE SCALE GENOMIC DNA]</scope>
    <source>
        <strain evidence="9">DSM 3669</strain>
    </source>
</reference>
<evidence type="ECO:0000256" key="2">
    <source>
        <dbReference type="ARBA" id="ARBA00005254"/>
    </source>
</evidence>
<dbReference type="FunFam" id="1.10.12.10:FF:000001">
    <property type="entry name" value="Probable enoyl-CoA hydratase, mitochondrial"/>
    <property type="match status" value="1"/>
</dbReference>